<proteinExistence type="predicted"/>
<dbReference type="EMBL" id="SNRW01047238">
    <property type="protein sequence ID" value="KAA6315861.1"/>
    <property type="molecule type" value="Genomic_DNA"/>
</dbReference>
<sequence>MVIICNNAALEELVDYQPGVLDAGFRAMYERAGIQFQGDRQDCFAFDCIFGRDGYDVCVLRSIYYEPGGDLIGYYPGEEERIDYYPNQIGGLFGNYPVAG</sequence>
<organism evidence="1 2">
    <name type="scientific">Streblomastix strix</name>
    <dbReference type="NCBI Taxonomy" id="222440"/>
    <lineage>
        <taxon>Eukaryota</taxon>
        <taxon>Metamonada</taxon>
        <taxon>Preaxostyla</taxon>
        <taxon>Oxymonadida</taxon>
        <taxon>Streblomastigidae</taxon>
        <taxon>Streblomastix</taxon>
    </lineage>
</organism>
<reference evidence="1 2" key="1">
    <citation type="submission" date="2019-03" db="EMBL/GenBank/DDBJ databases">
        <title>Single cell metagenomics reveals metabolic interactions within the superorganism composed of flagellate Streblomastix strix and complex community of Bacteroidetes bacteria on its surface.</title>
        <authorList>
            <person name="Treitli S.C."/>
            <person name="Kolisko M."/>
            <person name="Husnik F."/>
            <person name="Keeling P."/>
            <person name="Hampl V."/>
        </authorList>
    </citation>
    <scope>NUCLEOTIDE SEQUENCE [LARGE SCALE GENOMIC DNA]</scope>
    <source>
        <strain evidence="1">ST1C</strain>
    </source>
</reference>
<gene>
    <name evidence="1" type="ORF">EZS28_055349</name>
</gene>
<evidence type="ECO:0000313" key="2">
    <source>
        <dbReference type="Proteomes" id="UP000324800"/>
    </source>
</evidence>
<comment type="caution">
    <text evidence="1">The sequence shown here is derived from an EMBL/GenBank/DDBJ whole genome shotgun (WGS) entry which is preliminary data.</text>
</comment>
<dbReference type="Proteomes" id="UP000324800">
    <property type="component" value="Unassembled WGS sequence"/>
</dbReference>
<protein>
    <submittedName>
        <fullName evidence="1">Uncharacterized protein</fullName>
    </submittedName>
</protein>
<dbReference type="AlphaFoldDB" id="A0A5J4Q507"/>
<accession>A0A5J4Q507</accession>
<name>A0A5J4Q507_9EUKA</name>
<evidence type="ECO:0000313" key="1">
    <source>
        <dbReference type="EMBL" id="KAA6315861.1"/>
    </source>
</evidence>